<dbReference type="PANTHER" id="PTHR35089">
    <property type="entry name" value="CHAPERONE PROTEIN SKP"/>
    <property type="match status" value="1"/>
</dbReference>
<dbReference type="SMART" id="SM00935">
    <property type="entry name" value="OmpH"/>
    <property type="match status" value="1"/>
</dbReference>
<dbReference type="GO" id="GO:0005829">
    <property type="term" value="C:cytosol"/>
    <property type="evidence" value="ECO:0007669"/>
    <property type="project" value="TreeGrafter"/>
</dbReference>
<organism evidence="3 4">
    <name type="scientific">Pelosinus propionicus DSM 13327</name>
    <dbReference type="NCBI Taxonomy" id="1123291"/>
    <lineage>
        <taxon>Bacteria</taxon>
        <taxon>Bacillati</taxon>
        <taxon>Bacillota</taxon>
        <taxon>Negativicutes</taxon>
        <taxon>Selenomonadales</taxon>
        <taxon>Sporomusaceae</taxon>
        <taxon>Pelosinus</taxon>
    </lineage>
</organism>
<evidence type="ECO:0000313" key="4">
    <source>
        <dbReference type="Proteomes" id="UP000199520"/>
    </source>
</evidence>
<comment type="similarity">
    <text evidence="1">Belongs to the Skp family.</text>
</comment>
<dbReference type="PANTHER" id="PTHR35089:SF1">
    <property type="entry name" value="CHAPERONE PROTEIN SKP"/>
    <property type="match status" value="1"/>
</dbReference>
<dbReference type="OrthoDB" id="1629169at2"/>
<keyword evidence="2" id="KW-0732">Signal</keyword>
<proteinExistence type="inferred from homology"/>
<sequence>MIKINGKQLMNIFLASFVFFSIITITNISTTYAAASSVGIVNYQHLVEQHPDSAKAQIAMNDAIAQAKYNFDTKSVNMNDQEKQSYYQQLQQGLQIKQQNLLEAIQNKLNDAVKAVAKSRGLTIVIDAGAAVYGGQDITDDVMKKIMAK</sequence>
<dbReference type="Pfam" id="PF03938">
    <property type="entry name" value="OmpH"/>
    <property type="match status" value="1"/>
</dbReference>
<dbReference type="GO" id="GO:0051082">
    <property type="term" value="F:unfolded protein binding"/>
    <property type="evidence" value="ECO:0007669"/>
    <property type="project" value="InterPro"/>
</dbReference>
<dbReference type="Proteomes" id="UP000199520">
    <property type="component" value="Unassembled WGS sequence"/>
</dbReference>
<name>A0A1I4QA10_9FIRM</name>
<evidence type="ECO:0000256" key="2">
    <source>
        <dbReference type="ARBA" id="ARBA00022729"/>
    </source>
</evidence>
<evidence type="ECO:0000256" key="1">
    <source>
        <dbReference type="ARBA" id="ARBA00009091"/>
    </source>
</evidence>
<dbReference type="GO" id="GO:0050821">
    <property type="term" value="P:protein stabilization"/>
    <property type="evidence" value="ECO:0007669"/>
    <property type="project" value="TreeGrafter"/>
</dbReference>
<accession>A0A1I4QA10</accession>
<dbReference type="SUPFAM" id="SSF111384">
    <property type="entry name" value="OmpH-like"/>
    <property type="match status" value="1"/>
</dbReference>
<dbReference type="STRING" id="1123291.SAMN04490355_10892"/>
<dbReference type="RefSeq" id="WP_090944461.1">
    <property type="nucleotide sequence ID" value="NZ_FOTS01000089.1"/>
</dbReference>
<reference evidence="4" key="1">
    <citation type="submission" date="2016-10" db="EMBL/GenBank/DDBJ databases">
        <authorList>
            <person name="Varghese N."/>
            <person name="Submissions S."/>
        </authorList>
    </citation>
    <scope>NUCLEOTIDE SEQUENCE [LARGE SCALE GENOMIC DNA]</scope>
    <source>
        <strain evidence="4">DSM 13327</strain>
    </source>
</reference>
<protein>
    <submittedName>
        <fullName evidence="3">Periplasmic chaperone for outer membrane proteins Skp</fullName>
    </submittedName>
</protein>
<keyword evidence="4" id="KW-1185">Reference proteome</keyword>
<gene>
    <name evidence="3" type="ORF">SAMN04490355_10892</name>
</gene>
<dbReference type="InterPro" id="IPR005632">
    <property type="entry name" value="Chaperone_Skp"/>
</dbReference>
<dbReference type="Gene3D" id="3.30.910.20">
    <property type="entry name" value="Skp domain"/>
    <property type="match status" value="1"/>
</dbReference>
<dbReference type="AlphaFoldDB" id="A0A1I4QA10"/>
<dbReference type="EMBL" id="FOTS01000089">
    <property type="protein sequence ID" value="SFM36483.1"/>
    <property type="molecule type" value="Genomic_DNA"/>
</dbReference>
<dbReference type="InterPro" id="IPR024930">
    <property type="entry name" value="Skp_dom_sf"/>
</dbReference>
<evidence type="ECO:0000313" key="3">
    <source>
        <dbReference type="EMBL" id="SFM36483.1"/>
    </source>
</evidence>